<dbReference type="CDD" id="cd01400">
    <property type="entry name" value="6PGL"/>
    <property type="match status" value="1"/>
</dbReference>
<reference evidence="9 10" key="2">
    <citation type="journal article" date="2011" name="Mol. Biol. Evol.">
        <title>Unity in variety--the pan-genome of the Chlamydiae.</title>
        <authorList>
            <person name="Collingro A."/>
            <person name="Tischler P."/>
            <person name="Weinmaier T."/>
            <person name="Penz T."/>
            <person name="Heinz E."/>
            <person name="Brunham R.C."/>
            <person name="Read T.D."/>
            <person name="Bavoil P.M."/>
            <person name="Sachse K."/>
            <person name="Kahane S."/>
            <person name="Friedman M.G."/>
            <person name="Rattei T."/>
            <person name="Myers G.S."/>
            <person name="Horn M."/>
        </authorList>
    </citation>
    <scope>NUCLEOTIDE SEQUENCE [LARGE SCALE GENOMIC DNA]</scope>
    <source>
        <strain evidence="10">ATCC VR-1471 / Z</strain>
    </source>
</reference>
<dbReference type="UniPathway" id="UPA00115">
    <property type="reaction ID" value="UER00409"/>
</dbReference>
<dbReference type="InterPro" id="IPR006148">
    <property type="entry name" value="Glc/Gal-6P_isomerase"/>
</dbReference>
<sequence>MSKMHFFSWDDRRDIAHPGNNKETLNFSIEHFINCAKEALKMHGHFAVALSGGSTPKAIFQALSQAPYSSAIDWSKAYIFWSDERSVAPTDPDSNFRMAIDAGFKNLPIPNDHFFRMKAEDSIEENALNYEMKIKQVLGSRPFDLIMLGMGEDGHTASLFPGTKALEEKNRWIVANHIPQKETWRMTMTYPLINKAKNIVIYVLGKNKRDMVHKVFLEDHNPPFPVSLIGTPTNKALWILDTDACGDLHKKQK</sequence>
<dbReference type="GO" id="GO:0005975">
    <property type="term" value="P:carbohydrate metabolic process"/>
    <property type="evidence" value="ECO:0007669"/>
    <property type="project" value="UniProtKB-UniRule"/>
</dbReference>
<dbReference type="KEGG" id="sng:SNE_A09510"/>
<dbReference type="Gene3D" id="3.40.50.1360">
    <property type="match status" value="1"/>
</dbReference>
<dbReference type="EMBL" id="FR872582">
    <property type="protein sequence ID" value="CCB88828.1"/>
    <property type="molecule type" value="Genomic_DNA"/>
</dbReference>
<evidence type="ECO:0000256" key="4">
    <source>
        <dbReference type="ARBA" id="ARBA00010662"/>
    </source>
</evidence>
<dbReference type="EC" id="3.1.1.31" evidence="5 7"/>
<comment type="similarity">
    <text evidence="4 7">Belongs to the glucosamine/galactosamine-6-phosphate isomerase family. 6-phosphogluconolactonase subfamily.</text>
</comment>
<gene>
    <name evidence="7 9" type="primary">pgl</name>
    <name evidence="9" type="ordered locus">SNE_A09510</name>
</gene>
<protein>
    <recommendedName>
        <fullName evidence="6 7">6-phosphogluconolactonase</fullName>
        <shortName evidence="7">6PGL</shortName>
        <ecNumber evidence="5 7">3.1.1.31</ecNumber>
    </recommendedName>
</protein>
<comment type="pathway">
    <text evidence="3 7">Carbohydrate degradation; pentose phosphate pathway; D-ribulose 5-phosphate from D-glucose 6-phosphate (oxidative stage): step 2/3.</text>
</comment>
<evidence type="ECO:0000256" key="1">
    <source>
        <dbReference type="ARBA" id="ARBA00000832"/>
    </source>
</evidence>
<dbReference type="RefSeq" id="WP_013943295.1">
    <property type="nucleotide sequence ID" value="NC_015713.1"/>
</dbReference>
<keyword evidence="10" id="KW-1185">Reference proteome</keyword>
<comment type="function">
    <text evidence="2 7">Hydrolysis of 6-phosphogluconolactone to 6-phosphogluconate.</text>
</comment>
<dbReference type="GO" id="GO:0006098">
    <property type="term" value="P:pentose-phosphate shunt"/>
    <property type="evidence" value="ECO:0007669"/>
    <property type="project" value="UniProtKB-UniPathway"/>
</dbReference>
<reference key="1">
    <citation type="journal article" date="2011" name="Mol. Biol. Evol.">
        <title>Unity in variety -- the pan-genome of the Chlamydiae.</title>
        <authorList>
            <person name="Collingro A."/>
            <person name="Tischler P."/>
            <person name="Weinmaier T."/>
            <person name="Penz T."/>
            <person name="Heinz E."/>
            <person name="Brunham R.C."/>
            <person name="Read T.D."/>
            <person name="Bavoil P.M."/>
            <person name="Sachse K."/>
            <person name="Kahane S."/>
            <person name="Friedman M.G."/>
            <person name="Rattei T."/>
            <person name="Myers G.S.A."/>
            <person name="Horn M."/>
        </authorList>
    </citation>
    <scope>NUCLEOTIDE SEQUENCE</scope>
    <source>
        <strain>Z</strain>
    </source>
</reference>
<dbReference type="SUPFAM" id="SSF100950">
    <property type="entry name" value="NagB/RpiA/CoA transferase-like"/>
    <property type="match status" value="1"/>
</dbReference>
<dbReference type="AlphaFoldDB" id="F8L4V4"/>
<dbReference type="HOGENOM" id="CLU_053947_2_0_0"/>
<evidence type="ECO:0000256" key="6">
    <source>
        <dbReference type="ARBA" id="ARBA00020337"/>
    </source>
</evidence>
<evidence type="ECO:0000256" key="7">
    <source>
        <dbReference type="RuleBase" id="RU365095"/>
    </source>
</evidence>
<proteinExistence type="inferred from homology"/>
<dbReference type="InterPro" id="IPR005900">
    <property type="entry name" value="6-phosphogluconolactonase_DevB"/>
</dbReference>
<dbReference type="PANTHER" id="PTHR11054">
    <property type="entry name" value="6-PHOSPHOGLUCONOLACTONASE"/>
    <property type="match status" value="1"/>
</dbReference>
<dbReference type="GO" id="GO:0017057">
    <property type="term" value="F:6-phosphogluconolactonase activity"/>
    <property type="evidence" value="ECO:0007669"/>
    <property type="project" value="UniProtKB-UniRule"/>
</dbReference>
<comment type="catalytic activity">
    <reaction evidence="1 7">
        <text>6-phospho-D-glucono-1,5-lactone + H2O = 6-phospho-D-gluconate + H(+)</text>
        <dbReference type="Rhea" id="RHEA:12556"/>
        <dbReference type="ChEBI" id="CHEBI:15377"/>
        <dbReference type="ChEBI" id="CHEBI:15378"/>
        <dbReference type="ChEBI" id="CHEBI:57955"/>
        <dbReference type="ChEBI" id="CHEBI:58759"/>
        <dbReference type="EC" id="3.1.1.31"/>
    </reaction>
</comment>
<keyword evidence="7 9" id="KW-0378">Hydrolase</keyword>
<dbReference type="InterPro" id="IPR039104">
    <property type="entry name" value="6PGL"/>
</dbReference>
<name>F8L4V4_SIMNZ</name>
<evidence type="ECO:0000259" key="8">
    <source>
        <dbReference type="Pfam" id="PF01182"/>
    </source>
</evidence>
<evidence type="ECO:0000313" key="10">
    <source>
        <dbReference type="Proteomes" id="UP000000496"/>
    </source>
</evidence>
<evidence type="ECO:0000256" key="3">
    <source>
        <dbReference type="ARBA" id="ARBA00004961"/>
    </source>
</evidence>
<feature type="domain" description="Glucosamine/galactosamine-6-phosphate isomerase" evidence="8">
    <location>
        <begin position="27"/>
        <end position="238"/>
    </location>
</feature>
<dbReference type="NCBIfam" id="TIGR01198">
    <property type="entry name" value="pgl"/>
    <property type="match status" value="1"/>
</dbReference>
<dbReference type="Proteomes" id="UP000000496">
    <property type="component" value="Chromosome gsn.131"/>
</dbReference>
<dbReference type="PANTHER" id="PTHR11054:SF0">
    <property type="entry name" value="6-PHOSPHOGLUCONOLACTONASE"/>
    <property type="match status" value="1"/>
</dbReference>
<dbReference type="OrthoDB" id="9810967at2"/>
<organism evidence="9 10">
    <name type="scientific">Simkania negevensis (strain ATCC VR-1471 / DSM 27360 / Z)</name>
    <dbReference type="NCBI Taxonomy" id="331113"/>
    <lineage>
        <taxon>Bacteria</taxon>
        <taxon>Pseudomonadati</taxon>
        <taxon>Chlamydiota</taxon>
        <taxon>Chlamydiia</taxon>
        <taxon>Parachlamydiales</taxon>
        <taxon>Simkaniaceae</taxon>
        <taxon>Simkania</taxon>
    </lineage>
</organism>
<accession>F8L4V4</accession>
<dbReference type="InterPro" id="IPR037171">
    <property type="entry name" value="NagB/RpiA_transferase-like"/>
</dbReference>
<evidence type="ECO:0000256" key="2">
    <source>
        <dbReference type="ARBA" id="ARBA00002681"/>
    </source>
</evidence>
<evidence type="ECO:0000313" key="9">
    <source>
        <dbReference type="EMBL" id="CCB88828.1"/>
    </source>
</evidence>
<dbReference type="STRING" id="331113.SNE_A09510"/>
<dbReference type="Pfam" id="PF01182">
    <property type="entry name" value="Glucosamine_iso"/>
    <property type="match status" value="1"/>
</dbReference>
<evidence type="ECO:0000256" key="5">
    <source>
        <dbReference type="ARBA" id="ARBA00013198"/>
    </source>
</evidence>
<dbReference type="eggNOG" id="COG0363">
    <property type="taxonomic scope" value="Bacteria"/>
</dbReference>